<evidence type="ECO:0000256" key="5">
    <source>
        <dbReference type="ARBA" id="ARBA00022695"/>
    </source>
</evidence>
<dbReference type="SUPFAM" id="SSF56672">
    <property type="entry name" value="DNA/RNA polymerases"/>
    <property type="match status" value="1"/>
</dbReference>
<accession>A0A3S6PAI7</accession>
<organism evidence="9">
    <name type="scientific">Ulva compressa</name>
    <name type="common">Green alga</name>
    <name type="synonym">Enteromorpha compressa</name>
    <dbReference type="NCBI Taxonomy" id="63659"/>
    <lineage>
        <taxon>Eukaryota</taxon>
        <taxon>Viridiplantae</taxon>
        <taxon>Chlorophyta</taxon>
        <taxon>core chlorophytes</taxon>
        <taxon>Ulvophyceae</taxon>
        <taxon>OUU clade</taxon>
        <taxon>Ulvales</taxon>
        <taxon>Ulvaceae</taxon>
        <taxon>Ulva</taxon>
    </lineage>
</organism>
<protein>
    <recommendedName>
        <fullName evidence="2">DNA-directed RNA polymerase</fullName>
        <ecNumber evidence="2">2.7.7.6</ecNumber>
    </recommendedName>
</protein>
<evidence type="ECO:0000256" key="4">
    <source>
        <dbReference type="ARBA" id="ARBA00022679"/>
    </source>
</evidence>
<evidence type="ECO:0000256" key="6">
    <source>
        <dbReference type="ARBA" id="ARBA00023163"/>
    </source>
</evidence>
<dbReference type="EC" id="2.7.7.6" evidence="2"/>
<dbReference type="GO" id="GO:0003899">
    <property type="term" value="F:DNA-directed RNA polymerase activity"/>
    <property type="evidence" value="ECO:0007669"/>
    <property type="project" value="UniProtKB-EC"/>
</dbReference>
<dbReference type="RefSeq" id="YP_009560617.1">
    <property type="nucleotide sequence ID" value="NC_041082.1"/>
</dbReference>
<evidence type="ECO:0000259" key="8">
    <source>
        <dbReference type="Pfam" id="PF00940"/>
    </source>
</evidence>
<comment type="similarity">
    <text evidence="1">Belongs to the phage and mitochondrial RNA polymerase family.</text>
</comment>
<dbReference type="AlphaFoldDB" id="A0A3S6PAI7"/>
<evidence type="ECO:0000256" key="7">
    <source>
        <dbReference type="ARBA" id="ARBA00048552"/>
    </source>
</evidence>
<dbReference type="InterPro" id="IPR046950">
    <property type="entry name" value="DNA-dir_Rpol_C_phage-type"/>
</dbReference>
<dbReference type="Gene3D" id="1.10.150.20">
    <property type="entry name" value="5' to 3' exonuclease, C-terminal subdomain"/>
    <property type="match status" value="1"/>
</dbReference>
<dbReference type="EMBL" id="KY626327">
    <property type="protein sequence ID" value="ATP01503.1"/>
    <property type="molecule type" value="Genomic_DNA"/>
</dbReference>
<feature type="domain" description="DNA-directed RNA polymerase C-terminal" evidence="8">
    <location>
        <begin position="22"/>
        <end position="124"/>
    </location>
</feature>
<dbReference type="GO" id="GO:0006351">
    <property type="term" value="P:DNA-templated transcription"/>
    <property type="evidence" value="ECO:0007669"/>
    <property type="project" value="InterPro"/>
</dbReference>
<keyword evidence="4" id="KW-0808">Transferase</keyword>
<dbReference type="GeneID" id="39331123"/>
<keyword evidence="5" id="KW-0548">Nucleotidyltransferase</keyword>
<keyword evidence="3" id="KW-0240">DNA-directed RNA polymerase</keyword>
<name>A0A3S6PAI7_ULVCO</name>
<dbReference type="GO" id="GO:0000428">
    <property type="term" value="C:DNA-directed RNA polymerase complex"/>
    <property type="evidence" value="ECO:0007669"/>
    <property type="project" value="UniProtKB-KW"/>
</dbReference>
<keyword evidence="9" id="KW-0496">Mitochondrion</keyword>
<proteinExistence type="inferred from homology"/>
<evidence type="ECO:0000313" key="9">
    <source>
        <dbReference type="EMBL" id="ATP01503.1"/>
    </source>
</evidence>
<evidence type="ECO:0000256" key="1">
    <source>
        <dbReference type="ARBA" id="ARBA00009493"/>
    </source>
</evidence>
<gene>
    <name evidence="9" type="primary">orf229a</name>
</gene>
<dbReference type="PROSITE" id="PS00489">
    <property type="entry name" value="RNA_POL_PHAGE_2"/>
    <property type="match status" value="1"/>
</dbReference>
<evidence type="ECO:0000256" key="2">
    <source>
        <dbReference type="ARBA" id="ARBA00012418"/>
    </source>
</evidence>
<dbReference type="Pfam" id="PF00940">
    <property type="entry name" value="RNA_pol"/>
    <property type="match status" value="1"/>
</dbReference>
<geneLocation type="mitochondrion" evidence="9"/>
<reference evidence="9" key="1">
    <citation type="submission" date="2017-02" db="EMBL/GenBank/DDBJ databases">
        <title>The complete mitochondrial genome sequence of the green macroalga Ulva compressa.</title>
        <authorList>
            <person name="Liu F."/>
        </authorList>
    </citation>
    <scope>NUCLEOTIDE SEQUENCE</scope>
</reference>
<dbReference type="GO" id="GO:0003677">
    <property type="term" value="F:DNA binding"/>
    <property type="evidence" value="ECO:0007669"/>
    <property type="project" value="InterPro"/>
</dbReference>
<evidence type="ECO:0000256" key="3">
    <source>
        <dbReference type="ARBA" id="ARBA00022478"/>
    </source>
</evidence>
<keyword evidence="6" id="KW-0804">Transcription</keyword>
<dbReference type="InterPro" id="IPR002092">
    <property type="entry name" value="DNA-dir_Rpol_phage-type"/>
</dbReference>
<comment type="catalytic activity">
    <reaction evidence="7">
        <text>RNA(n) + a ribonucleoside 5'-triphosphate = RNA(n+1) + diphosphate</text>
        <dbReference type="Rhea" id="RHEA:21248"/>
        <dbReference type="Rhea" id="RHEA-COMP:14527"/>
        <dbReference type="Rhea" id="RHEA-COMP:17342"/>
        <dbReference type="ChEBI" id="CHEBI:33019"/>
        <dbReference type="ChEBI" id="CHEBI:61557"/>
        <dbReference type="ChEBI" id="CHEBI:140395"/>
        <dbReference type="EC" id="2.7.7.6"/>
    </reaction>
</comment>
<dbReference type="InterPro" id="IPR043502">
    <property type="entry name" value="DNA/RNA_pol_sf"/>
</dbReference>
<sequence length="229" mass="26047">MGMLNLDIGLCDLTNVIGNSENCEKLNKKKDIYEFFTKELLQQLSKPLPFQLNKDKELNKFSEDYLTQNLDRKLLKMIVMPLIYGKTSYGFAEDLENFFAKNHLYPANSALLKLANLIITKLKTHPHLMQSNSLMMCLQSFGKIMFNLEKVAIVGPYNVSNTHYIQLETAQISPLAKGQQCFAGQKQRQVSMLIKRKAVLVFAFEVQRLSAKQGKSKGKGKRHIVLSIA</sequence>